<dbReference type="InterPro" id="IPR011333">
    <property type="entry name" value="SKP1/BTB/POZ_sf"/>
</dbReference>
<feature type="domain" description="BTB" evidence="2">
    <location>
        <begin position="79"/>
        <end position="141"/>
    </location>
</feature>
<feature type="region of interest" description="Disordered" evidence="1">
    <location>
        <begin position="1"/>
        <end position="40"/>
    </location>
</feature>
<protein>
    <recommendedName>
        <fullName evidence="2">BTB domain-containing protein</fullName>
    </recommendedName>
</protein>
<comment type="caution">
    <text evidence="3">The sequence shown here is derived from an EMBL/GenBank/DDBJ whole genome shotgun (WGS) entry which is preliminary data.</text>
</comment>
<dbReference type="OrthoDB" id="6359816at2759"/>
<dbReference type="PANTHER" id="PTHR47843:SF5">
    <property type="entry name" value="BTB_POZ DOMAIN PROTEIN"/>
    <property type="match status" value="1"/>
</dbReference>
<evidence type="ECO:0000259" key="2">
    <source>
        <dbReference type="PROSITE" id="PS50097"/>
    </source>
</evidence>
<dbReference type="InterPro" id="IPR000210">
    <property type="entry name" value="BTB/POZ_dom"/>
</dbReference>
<proteinExistence type="predicted"/>
<dbReference type="Proteomes" id="UP000283090">
    <property type="component" value="Unassembled WGS sequence"/>
</dbReference>
<dbReference type="SUPFAM" id="SSF54695">
    <property type="entry name" value="POZ domain"/>
    <property type="match status" value="1"/>
</dbReference>
<organism evidence="3 4">
    <name type="scientific">Arthrobotrys flagrans</name>
    <name type="common">Nematode-trapping fungus</name>
    <name type="synonym">Trichothecium flagrans</name>
    <dbReference type="NCBI Taxonomy" id="97331"/>
    <lineage>
        <taxon>Eukaryota</taxon>
        <taxon>Fungi</taxon>
        <taxon>Dikarya</taxon>
        <taxon>Ascomycota</taxon>
        <taxon>Pezizomycotina</taxon>
        <taxon>Orbiliomycetes</taxon>
        <taxon>Orbiliales</taxon>
        <taxon>Orbiliaceae</taxon>
        <taxon>Arthrobotrys</taxon>
    </lineage>
</organism>
<dbReference type="PROSITE" id="PS50097">
    <property type="entry name" value="BTB"/>
    <property type="match status" value="1"/>
</dbReference>
<dbReference type="VEuPathDB" id="FungiDB:DFL_000380"/>
<dbReference type="SMART" id="SM00225">
    <property type="entry name" value="BTB"/>
    <property type="match status" value="1"/>
</dbReference>
<dbReference type="GeneID" id="93582691"/>
<dbReference type="PANTHER" id="PTHR47843">
    <property type="entry name" value="BTB DOMAIN-CONTAINING PROTEIN-RELATED"/>
    <property type="match status" value="1"/>
</dbReference>
<sequence>MFSVASDYGYSPPRYYDSPSSAELDSSPAPRRNLPVKSPIRWDTYSSKKLSSNNPVEEPEKPFADKPVLTHMFDNAEFSDVTVFAGSTKKPFELHRAVICLTSEFFKTAFKSGSFKEKTTGEFYLSEIEPDVFQKVVAWQYEQGYEYKWTLGKDDLALFQAADFLQIPSLRKRVLDKLATSCVTNLADPTKQWSEELLDNIVKLCDYCNQQDLEVLVRIMGGVLRHWNVSADLFFEGLKSGIYGHVFIAAVVGAQKNAARYG</sequence>
<dbReference type="AlphaFoldDB" id="A0A437AE57"/>
<dbReference type="RefSeq" id="XP_067494912.1">
    <property type="nucleotide sequence ID" value="XM_067632789.1"/>
</dbReference>
<reference evidence="3 4" key="1">
    <citation type="submission" date="2019-01" db="EMBL/GenBank/DDBJ databases">
        <title>Intercellular communication is required for trap formation in the nematode-trapping fungus Duddingtonia flagrans.</title>
        <authorList>
            <person name="Youssar L."/>
            <person name="Wernet V."/>
            <person name="Hensel N."/>
            <person name="Hildebrandt H.-G."/>
            <person name="Fischer R."/>
        </authorList>
    </citation>
    <scope>NUCLEOTIDE SEQUENCE [LARGE SCALE GENOMIC DNA]</scope>
    <source>
        <strain evidence="3 4">CBS H-5679</strain>
    </source>
</reference>
<dbReference type="Pfam" id="PF00651">
    <property type="entry name" value="BTB"/>
    <property type="match status" value="1"/>
</dbReference>
<dbReference type="STRING" id="97331.A0A437AE57"/>
<gene>
    <name evidence="3" type="ORF">DFL_000380</name>
</gene>
<evidence type="ECO:0000313" key="3">
    <source>
        <dbReference type="EMBL" id="RVD89368.1"/>
    </source>
</evidence>
<keyword evidence="4" id="KW-1185">Reference proteome</keyword>
<dbReference type="CDD" id="cd18186">
    <property type="entry name" value="BTB_POZ_ZBTB_KLHL-like"/>
    <property type="match status" value="1"/>
</dbReference>
<dbReference type="Gene3D" id="3.30.710.10">
    <property type="entry name" value="Potassium Channel Kv1.1, Chain A"/>
    <property type="match status" value="1"/>
</dbReference>
<dbReference type="EMBL" id="SAEB01000001">
    <property type="protein sequence ID" value="RVD89368.1"/>
    <property type="molecule type" value="Genomic_DNA"/>
</dbReference>
<feature type="compositionally biased region" description="Low complexity" evidence="1">
    <location>
        <begin position="1"/>
        <end position="21"/>
    </location>
</feature>
<evidence type="ECO:0000256" key="1">
    <source>
        <dbReference type="SAM" id="MobiDB-lite"/>
    </source>
</evidence>
<evidence type="ECO:0000313" key="4">
    <source>
        <dbReference type="Proteomes" id="UP000283090"/>
    </source>
</evidence>
<accession>A0A437AE57</accession>
<name>A0A437AE57_ARTFL</name>